<accession>A0A5N5FTI5</accession>
<dbReference type="PANTHER" id="PTHR45125">
    <property type="entry name" value="F21J9.4-RELATED"/>
    <property type="match status" value="1"/>
</dbReference>
<proteinExistence type="predicted"/>
<protein>
    <submittedName>
        <fullName evidence="2">Glutathione S-transferase T3</fullName>
    </submittedName>
</protein>
<sequence length="135" mass="16286">MLSERWQKIQKEVNRFYACLATLYELQMRRLRMKHYTKKKINLDHAWVLLRHQPKWLQVVESLKKNSTSKTLVEIEEDNIDTEKRPLGNKVAKRKMKEAAKNESTPISVQIQKLHEEKTERDETKMELIKKKVER</sequence>
<organism evidence="2 3">
    <name type="scientific">Pyrus ussuriensis x Pyrus communis</name>
    <dbReference type="NCBI Taxonomy" id="2448454"/>
    <lineage>
        <taxon>Eukaryota</taxon>
        <taxon>Viridiplantae</taxon>
        <taxon>Streptophyta</taxon>
        <taxon>Embryophyta</taxon>
        <taxon>Tracheophyta</taxon>
        <taxon>Spermatophyta</taxon>
        <taxon>Magnoliopsida</taxon>
        <taxon>eudicotyledons</taxon>
        <taxon>Gunneridae</taxon>
        <taxon>Pentapetalae</taxon>
        <taxon>rosids</taxon>
        <taxon>fabids</taxon>
        <taxon>Rosales</taxon>
        <taxon>Rosaceae</taxon>
        <taxon>Amygdaloideae</taxon>
        <taxon>Maleae</taxon>
        <taxon>Pyrus</taxon>
    </lineage>
</organism>
<feature type="region of interest" description="Disordered" evidence="1">
    <location>
        <begin position="96"/>
        <end position="135"/>
    </location>
</feature>
<dbReference type="Proteomes" id="UP000327157">
    <property type="component" value="Chromosome 11"/>
</dbReference>
<dbReference type="PANTHER" id="PTHR45125:SF3">
    <property type="entry name" value="NO-APICAL-MERISTEM-ASSOCIATED CARBOXY-TERMINAL DOMAIN PROTEIN"/>
    <property type="match status" value="1"/>
</dbReference>
<dbReference type="GO" id="GO:0016740">
    <property type="term" value="F:transferase activity"/>
    <property type="evidence" value="ECO:0007669"/>
    <property type="project" value="UniProtKB-KW"/>
</dbReference>
<name>A0A5N5FTI5_9ROSA</name>
<dbReference type="OrthoDB" id="1165905at2759"/>
<feature type="compositionally biased region" description="Polar residues" evidence="1">
    <location>
        <begin position="102"/>
        <end position="111"/>
    </location>
</feature>
<keyword evidence="2" id="KW-0808">Transferase</keyword>
<reference evidence="2 3" key="3">
    <citation type="submission" date="2019-11" db="EMBL/GenBank/DDBJ databases">
        <title>A de novo genome assembly of a pear dwarfing rootstock.</title>
        <authorList>
            <person name="Wang F."/>
            <person name="Wang J."/>
            <person name="Li S."/>
            <person name="Zhang Y."/>
            <person name="Fang M."/>
            <person name="Ma L."/>
            <person name="Zhao Y."/>
            <person name="Jiang S."/>
        </authorList>
    </citation>
    <scope>NUCLEOTIDE SEQUENCE [LARGE SCALE GENOMIC DNA]</scope>
    <source>
        <strain evidence="2">S2</strain>
        <tissue evidence="2">Leaf</tissue>
    </source>
</reference>
<dbReference type="AlphaFoldDB" id="A0A5N5FTI5"/>
<reference evidence="3" key="2">
    <citation type="submission" date="2019-10" db="EMBL/GenBank/DDBJ databases">
        <title>A de novo genome assembly of a pear dwarfing rootstock.</title>
        <authorList>
            <person name="Wang F."/>
            <person name="Wang J."/>
            <person name="Li S."/>
            <person name="Zhang Y."/>
            <person name="Fang M."/>
            <person name="Ma L."/>
            <person name="Zhao Y."/>
            <person name="Jiang S."/>
        </authorList>
    </citation>
    <scope>NUCLEOTIDE SEQUENCE [LARGE SCALE GENOMIC DNA]</scope>
</reference>
<gene>
    <name evidence="2" type="ORF">D8674_006126</name>
</gene>
<comment type="caution">
    <text evidence="2">The sequence shown here is derived from an EMBL/GenBank/DDBJ whole genome shotgun (WGS) entry which is preliminary data.</text>
</comment>
<evidence type="ECO:0000256" key="1">
    <source>
        <dbReference type="SAM" id="MobiDB-lite"/>
    </source>
</evidence>
<evidence type="ECO:0000313" key="3">
    <source>
        <dbReference type="Proteomes" id="UP000327157"/>
    </source>
</evidence>
<reference evidence="2 3" key="1">
    <citation type="submission" date="2019-09" db="EMBL/GenBank/DDBJ databases">
        <authorList>
            <person name="Ou C."/>
        </authorList>
    </citation>
    <scope>NUCLEOTIDE SEQUENCE [LARGE SCALE GENOMIC DNA]</scope>
    <source>
        <strain evidence="2">S2</strain>
        <tissue evidence="2">Leaf</tissue>
    </source>
</reference>
<evidence type="ECO:0000313" key="2">
    <source>
        <dbReference type="EMBL" id="KAB2606409.1"/>
    </source>
</evidence>
<feature type="compositionally biased region" description="Basic and acidic residues" evidence="1">
    <location>
        <begin position="113"/>
        <end position="135"/>
    </location>
</feature>
<dbReference type="EMBL" id="SMOL01000559">
    <property type="protein sequence ID" value="KAB2606409.1"/>
    <property type="molecule type" value="Genomic_DNA"/>
</dbReference>
<keyword evidence="3" id="KW-1185">Reference proteome</keyword>